<evidence type="ECO:0000313" key="1">
    <source>
        <dbReference type="EMBL" id="MBD8048357.1"/>
    </source>
</evidence>
<keyword evidence="2" id="KW-1185">Reference proteome</keyword>
<sequence>MYYNNKIIEIKNDNDEFYEIFDLVCKRINSNSFFGETAIESEIIDEIKADLATEFVYFKENIIHFKEFNRPYKRLFISISDKYNDCIVIYAQDRYQSSPIENLNKSDQLKKYVDKIIGR</sequence>
<proteinExistence type="predicted"/>
<gene>
    <name evidence="1" type="ORF">H9637_15155</name>
</gene>
<accession>A0ABR8YW42</accession>
<protein>
    <submittedName>
        <fullName evidence="1">Uncharacterized protein</fullName>
    </submittedName>
</protein>
<evidence type="ECO:0000313" key="2">
    <source>
        <dbReference type="Proteomes" id="UP000627166"/>
    </source>
</evidence>
<reference evidence="1 2" key="1">
    <citation type="submission" date="2020-08" db="EMBL/GenBank/DDBJ databases">
        <title>A Genomic Blueprint of the Chicken Gut Microbiome.</title>
        <authorList>
            <person name="Gilroy R."/>
            <person name="Ravi A."/>
            <person name="Getino M."/>
            <person name="Pursley I."/>
            <person name="Horton D.L."/>
            <person name="Alikhan N.-F."/>
            <person name="Baker D."/>
            <person name="Gharbi K."/>
            <person name="Hall N."/>
            <person name="Watson M."/>
            <person name="Adriaenssens E.M."/>
            <person name="Foster-Nyarko E."/>
            <person name="Jarju S."/>
            <person name="Secka A."/>
            <person name="Antonio M."/>
            <person name="Oren A."/>
            <person name="Chaudhuri R."/>
            <person name="La Ragione R.M."/>
            <person name="Hildebrand F."/>
            <person name="Pallen M.J."/>
        </authorList>
    </citation>
    <scope>NUCLEOTIDE SEQUENCE [LARGE SCALE GENOMIC DNA]</scope>
    <source>
        <strain evidence="1 2">N37</strain>
    </source>
</reference>
<dbReference type="RefSeq" id="WP_191741308.1">
    <property type="nucleotide sequence ID" value="NZ_JACSQB010000132.1"/>
</dbReference>
<organism evidence="1 2">
    <name type="scientific">Clostridium faecium</name>
    <dbReference type="NCBI Taxonomy" id="2762223"/>
    <lineage>
        <taxon>Bacteria</taxon>
        <taxon>Bacillati</taxon>
        <taxon>Bacillota</taxon>
        <taxon>Clostridia</taxon>
        <taxon>Eubacteriales</taxon>
        <taxon>Clostridiaceae</taxon>
        <taxon>Clostridium</taxon>
    </lineage>
</organism>
<dbReference type="EMBL" id="JACSQB010000132">
    <property type="protein sequence ID" value="MBD8048357.1"/>
    <property type="molecule type" value="Genomic_DNA"/>
</dbReference>
<comment type="caution">
    <text evidence="1">The sequence shown here is derived from an EMBL/GenBank/DDBJ whole genome shotgun (WGS) entry which is preliminary data.</text>
</comment>
<name>A0ABR8YW42_9CLOT</name>
<dbReference type="Proteomes" id="UP000627166">
    <property type="component" value="Unassembled WGS sequence"/>
</dbReference>